<protein>
    <submittedName>
        <fullName evidence="3">YIR protein</fullName>
    </submittedName>
</protein>
<feature type="compositionally biased region" description="Polar residues" evidence="1">
    <location>
        <begin position="251"/>
        <end position="265"/>
    </location>
</feature>
<keyword evidence="2" id="KW-1133">Transmembrane helix</keyword>
<gene>
    <name evidence="3" type="ORF">PY17X_0844901</name>
</gene>
<proteinExistence type="predicted"/>
<organism evidence="3 4">
    <name type="scientific">Plasmodium yoelii</name>
    <dbReference type="NCBI Taxonomy" id="5861"/>
    <lineage>
        <taxon>Eukaryota</taxon>
        <taxon>Sar</taxon>
        <taxon>Alveolata</taxon>
        <taxon>Apicomplexa</taxon>
        <taxon>Aconoidasida</taxon>
        <taxon>Haemosporida</taxon>
        <taxon>Plasmodiidae</taxon>
        <taxon>Plasmodium</taxon>
        <taxon>Plasmodium (Vinckeia)</taxon>
    </lineage>
</organism>
<dbReference type="EMBL" id="LM993662">
    <property type="protein sequence ID" value="VTZ77896.1"/>
    <property type="molecule type" value="Genomic_DNA"/>
</dbReference>
<feature type="region of interest" description="Disordered" evidence="1">
    <location>
        <begin position="233"/>
        <end position="268"/>
    </location>
</feature>
<dbReference type="KEGG" id="pyo:PY17X_0844901"/>
<evidence type="ECO:0000313" key="3">
    <source>
        <dbReference type="EMBL" id="VTZ77896.1"/>
    </source>
</evidence>
<dbReference type="VEuPathDB" id="PlasmoDB:PY02782"/>
<dbReference type="Pfam" id="PF06022">
    <property type="entry name" value="Cir_Bir_Yir"/>
    <property type="match status" value="1"/>
</dbReference>
<dbReference type="InterPro" id="IPR006477">
    <property type="entry name" value="Yir_bir_cir"/>
</dbReference>
<dbReference type="NCBIfam" id="TIGR01590">
    <property type="entry name" value="yir-bir-cir_Pla"/>
    <property type="match status" value="1"/>
</dbReference>
<reference evidence="3 4" key="1">
    <citation type="journal article" date="2014" name="BMC Biol.">
        <title>A comprehensive evaluation of rodent malaria parasite genomes and gene expression.</title>
        <authorList>
            <person name="Otto T.D."/>
            <person name="Bohme U."/>
            <person name="Jackson A.P."/>
            <person name="Hunt M."/>
            <person name="Franke-Fayard B."/>
            <person name="Hoeijmakers W.A."/>
            <person name="Religa A.A."/>
            <person name="Robertson L."/>
            <person name="Sanders M."/>
            <person name="Ogun S.A."/>
            <person name="Cunningham D."/>
            <person name="Erhart A."/>
            <person name="Billker O."/>
            <person name="Khan S.M."/>
            <person name="Stunnenberg H.G."/>
            <person name="Langhorne J."/>
            <person name="Holder A.A."/>
            <person name="Waters A.P."/>
            <person name="Newbold C.I."/>
            <person name="Pain A."/>
            <person name="Berriman M."/>
            <person name="Janse C.J."/>
        </authorList>
    </citation>
    <scope>NUCLEOTIDE SEQUENCE [LARGE SCALE GENOMIC DNA]</scope>
    <source>
        <strain evidence="3 4">17X</strain>
    </source>
</reference>
<dbReference type="Proteomes" id="UP000072874">
    <property type="component" value="Chromosome 8"/>
</dbReference>
<accession>A0A4V0KJA0</accession>
<evidence type="ECO:0000313" key="4">
    <source>
        <dbReference type="Proteomes" id="UP000072874"/>
    </source>
</evidence>
<evidence type="ECO:0000256" key="1">
    <source>
        <dbReference type="SAM" id="MobiDB-lite"/>
    </source>
</evidence>
<keyword evidence="2" id="KW-0472">Membrane</keyword>
<name>A0A4V0KJA0_PLAYE</name>
<dbReference type="GeneID" id="34859472"/>
<dbReference type="VEuPathDB" id="PlasmoDB:PY17X_0844901"/>
<dbReference type="AlphaFoldDB" id="A0A4V0KJA0"/>
<keyword evidence="2" id="KW-0812">Transmembrane</keyword>
<feature type="transmembrane region" description="Helical" evidence="2">
    <location>
        <begin position="284"/>
        <end position="309"/>
    </location>
</feature>
<dbReference type="VEuPathDB" id="PlasmoDB:PYYM_0048700"/>
<sequence length="331" mass="38842">MNKEVCEKFKNIWKWLPDELIEGKYQFNDNNSLNNKCNNNNFSNYYCNNNDFSDSYCNIDFQSDFYKINAGFLYLLDEFIKDCGVAPSPAKDHINIVDYILIWLNYMLNLNKSEKDNVTCFYIAYIYNCDKYKTEISELTDYKNYKELIDKKNDVLNMDSNIAPKFYKAFKLLCEMYTEFDENTSKCTKCLEKAKEFVKIYEELNDPNNAKYIGYCQTLPTLSNDYNNLKNKYKDDNPLPEINTKNDAKCSEQTSKQTNVTGSEQLSGETSEVTLSESSLASKLIPVLSIFVAIAFFLGISYKYSLFGFRKRFQKQKLREKLKNVKKRMNH</sequence>
<dbReference type="RefSeq" id="XP_022811149.1">
    <property type="nucleotide sequence ID" value="XM_022957757.1"/>
</dbReference>
<evidence type="ECO:0000256" key="2">
    <source>
        <dbReference type="SAM" id="Phobius"/>
    </source>
</evidence>
<dbReference type="VEuPathDB" id="PlasmoDB:Py17XNL_000802001"/>